<organism evidence="4">
    <name type="scientific">Tanacetum cinerariifolium</name>
    <name type="common">Dalmatian daisy</name>
    <name type="synonym">Chrysanthemum cinerariifolium</name>
    <dbReference type="NCBI Taxonomy" id="118510"/>
    <lineage>
        <taxon>Eukaryota</taxon>
        <taxon>Viridiplantae</taxon>
        <taxon>Streptophyta</taxon>
        <taxon>Embryophyta</taxon>
        <taxon>Tracheophyta</taxon>
        <taxon>Spermatophyta</taxon>
        <taxon>Magnoliopsida</taxon>
        <taxon>eudicotyledons</taxon>
        <taxon>Gunneridae</taxon>
        <taxon>Pentapetalae</taxon>
        <taxon>asterids</taxon>
        <taxon>campanulids</taxon>
        <taxon>Asterales</taxon>
        <taxon>Asteraceae</taxon>
        <taxon>Asteroideae</taxon>
        <taxon>Anthemideae</taxon>
        <taxon>Anthemidinae</taxon>
        <taxon>Tanacetum</taxon>
    </lineage>
</organism>
<evidence type="ECO:0000256" key="2">
    <source>
        <dbReference type="SAM" id="MobiDB-lite"/>
    </source>
</evidence>
<dbReference type="Gene3D" id="3.10.10.10">
    <property type="entry name" value="HIV Type 1 Reverse Transcriptase, subunit A, domain 1"/>
    <property type="match status" value="1"/>
</dbReference>
<feature type="compositionally biased region" description="Basic and acidic residues" evidence="2">
    <location>
        <begin position="860"/>
        <end position="870"/>
    </location>
</feature>
<dbReference type="GO" id="GO:0003964">
    <property type="term" value="F:RNA-directed DNA polymerase activity"/>
    <property type="evidence" value="ECO:0007669"/>
    <property type="project" value="UniProtKB-KW"/>
</dbReference>
<keyword evidence="1" id="KW-0479">Metal-binding</keyword>
<keyword evidence="1" id="KW-0863">Zinc-finger</keyword>
<name>A0A6L2L499_TANCI</name>
<dbReference type="Gene3D" id="3.30.420.10">
    <property type="entry name" value="Ribonuclease H-like superfamily/Ribonuclease H"/>
    <property type="match status" value="1"/>
</dbReference>
<feature type="compositionally biased region" description="Acidic residues" evidence="2">
    <location>
        <begin position="751"/>
        <end position="792"/>
    </location>
</feature>
<gene>
    <name evidence="4" type="ORF">Tci_027645</name>
</gene>
<sequence length="1404" mass="160866">MDLIVIWDITQGCDRNGYQSQGYRELGNDQGVGANGGINEVNGNVEGVSEGVRGAPDFSPIIAQQLQNLLPAILAQVGNQGNVRNQNGNVVNENIQENVRNVLVNGNQICTLSREVAVSMPWNDFKFMMIEEFYPSHEMQKLETELWNHPMVGAGHAAYTDRFLIWLATEPKNMQKAVQISGALTDEAVRNGSIKKVKKRGNIGEPSKDKNDRYCNKRTRTGNAFATIINTVGRENRSAWPKCTTCNSYQALRGPCRTCFNCNRSSHLVKDCRDIPRNVNPVNTRNPTVRARYDCGSTDHVRVMETKGTKLELGHSCWEQRKLTNPNITKGIEPSELGFRYVIEIASGQLVEIDKGTPGKRFHRPSSSPWGALVLFVKKKDGSFRMCIDYRELNKFTVKNRYTLPRIDDLFEQLHGFIENFSKIAKSLTILTQKCNTFDWGEEQEPRIRVCVDAKRTLYYLDRIWVPLKGDVRTLIMDEAHKSKYSVHLRADKMYYDLRDRYWWPGMKKDIVGYKGIAMDFVTKFPRTSSGHDTIWVILDRLTKSTNFLPMCGDYKMDRLARLYLNEIVARHGVPISIISDRDIRFTSRFWQSMQEVGEGQLIRHELMQETPEKILQIKDRLKDARDRVLRFGKKGKLAPRFVRPFEIIEKILYRVDGGDFVENYEPVKKAKRVKRPAKKATTAPIAGVVIRDTPGASVSKKKATAKADRSKGNGTDFESRVPDEQQCKISSTNDGIGTKPWVPDVREYQFESDDESWGNSEDDNDDLNDHDDDDNDDLNDHDDDDNDDSNDDVSKGDDDKAASDNDGSDAHDSERIDSCDDDENPSFTLKDYDEEEHDKEYESDDDYENVFEEEDDDLYKDVDKTKDSKQSSSVSSDFTSKFLILENVPPAIDEVTSMMNFKNHHEESSTQAPSLLTVPEKPRYFYCTCYNSLESQTKEFKNKAQEERKLYIDVVEKSIKDIIKDEVKSLLPQILSKEVSDFTTPMIQSTINESLANVFLAKSSSQPKSTYEAAKSLTKFELKKILLDKIERSESYKTAPEHRELYDGLVKSYNLDKDLFSSYGNIYSLKRNHDDKDKDEDSSTRSDRGLKKRKTSKNAKPLKGSKSKDSTSSSSKATKSQSKSSAKSVQVEEPVFKTTDTEMPQDQGGVTKDQPNVEASPMDDWFKKLNKTFTLDRAWNDGNKPLPLIKAQVRQVVPADYFFNNDLEYLKDGSSSRKYTTSTTKTKAAKYDNIEGIMVLALWSLVKFKEGDLPRLNLFDIEDLLLLLVQKKLSNLEKNVIFDLNVALRMYTRRVVILRRVEDLQLGVKSYQNKLNIIKPETFRSDIINMISYTTYKNPQGIIYLDKYKRNRLMCSDELYKFCDGTLTSVRNVLHDIANNLRMEYLLKRKWSNLDRKRSRIMI</sequence>
<accession>A0A6L2L499</accession>
<dbReference type="GO" id="GO:0003676">
    <property type="term" value="F:nucleic acid binding"/>
    <property type="evidence" value="ECO:0007669"/>
    <property type="project" value="InterPro"/>
</dbReference>
<dbReference type="InterPro" id="IPR001878">
    <property type="entry name" value="Znf_CCHC"/>
</dbReference>
<evidence type="ECO:0000256" key="1">
    <source>
        <dbReference type="PROSITE-ProRule" id="PRU00047"/>
    </source>
</evidence>
<dbReference type="InterPro" id="IPR036397">
    <property type="entry name" value="RNaseH_sf"/>
</dbReference>
<feature type="compositionally biased region" description="Basic and acidic residues" evidence="2">
    <location>
        <begin position="793"/>
        <end position="819"/>
    </location>
</feature>
<dbReference type="PROSITE" id="PS50158">
    <property type="entry name" value="ZF_CCHC"/>
    <property type="match status" value="1"/>
</dbReference>
<reference evidence="4" key="1">
    <citation type="journal article" date="2019" name="Sci. Rep.">
        <title>Draft genome of Tanacetum cinerariifolium, the natural source of mosquito coil.</title>
        <authorList>
            <person name="Yamashiro T."/>
            <person name="Shiraishi A."/>
            <person name="Satake H."/>
            <person name="Nakayama K."/>
        </authorList>
    </citation>
    <scope>NUCLEOTIDE SEQUENCE</scope>
</reference>
<protein>
    <submittedName>
        <fullName evidence="4">Reverse transcriptase domain-containing protein</fullName>
    </submittedName>
</protein>
<dbReference type="InterPro" id="IPR041588">
    <property type="entry name" value="Integrase_H2C2"/>
</dbReference>
<keyword evidence="4" id="KW-0808">Transferase</keyword>
<dbReference type="SUPFAM" id="SSF56672">
    <property type="entry name" value="DNA/RNA polymerases"/>
    <property type="match status" value="1"/>
</dbReference>
<dbReference type="PANTHER" id="PTHR45835:SF99">
    <property type="entry name" value="CHROMO DOMAIN-CONTAINING PROTEIN-RELATED"/>
    <property type="match status" value="1"/>
</dbReference>
<dbReference type="EMBL" id="BKCJ010003534">
    <property type="protein sequence ID" value="GEU55667.1"/>
    <property type="molecule type" value="Genomic_DNA"/>
</dbReference>
<feature type="region of interest" description="Disordered" evidence="2">
    <location>
        <begin position="1071"/>
        <end position="1160"/>
    </location>
</feature>
<dbReference type="InterPro" id="IPR012337">
    <property type="entry name" value="RNaseH-like_sf"/>
</dbReference>
<dbReference type="InterPro" id="IPR043128">
    <property type="entry name" value="Rev_trsase/Diguanyl_cyclase"/>
</dbReference>
<dbReference type="Gene3D" id="1.10.340.70">
    <property type="match status" value="1"/>
</dbReference>
<dbReference type="GO" id="GO:0008270">
    <property type="term" value="F:zinc ion binding"/>
    <property type="evidence" value="ECO:0007669"/>
    <property type="project" value="UniProtKB-KW"/>
</dbReference>
<feature type="compositionally biased region" description="Basic and acidic residues" evidence="2">
    <location>
        <begin position="1072"/>
        <end position="1090"/>
    </location>
</feature>
<feature type="region of interest" description="Disordered" evidence="2">
    <location>
        <begin position="696"/>
        <end position="874"/>
    </location>
</feature>
<comment type="caution">
    <text evidence="4">The sequence shown here is derived from an EMBL/GenBank/DDBJ whole genome shotgun (WGS) entry which is preliminary data.</text>
</comment>
<feature type="compositionally biased region" description="Low complexity" evidence="2">
    <location>
        <begin position="1111"/>
        <end position="1129"/>
    </location>
</feature>
<keyword evidence="4" id="KW-0548">Nucleotidyltransferase</keyword>
<dbReference type="Pfam" id="PF17921">
    <property type="entry name" value="Integrase_H2C2"/>
    <property type="match status" value="1"/>
</dbReference>
<dbReference type="PANTHER" id="PTHR45835">
    <property type="entry name" value="YALI0A06105P"/>
    <property type="match status" value="1"/>
</dbReference>
<dbReference type="Gene3D" id="3.30.70.270">
    <property type="match status" value="1"/>
</dbReference>
<dbReference type="InterPro" id="IPR043502">
    <property type="entry name" value="DNA/RNA_pol_sf"/>
</dbReference>
<evidence type="ECO:0000259" key="3">
    <source>
        <dbReference type="PROSITE" id="PS50158"/>
    </source>
</evidence>
<proteinExistence type="predicted"/>
<feature type="compositionally biased region" description="Basic and acidic residues" evidence="2">
    <location>
        <begin position="706"/>
        <end position="727"/>
    </location>
</feature>
<keyword evidence="4" id="KW-0695">RNA-directed DNA polymerase</keyword>
<evidence type="ECO:0000313" key="4">
    <source>
        <dbReference type="EMBL" id="GEU55667.1"/>
    </source>
</evidence>
<keyword evidence="1" id="KW-0862">Zinc</keyword>
<feature type="compositionally biased region" description="Acidic residues" evidence="2">
    <location>
        <begin position="833"/>
        <end position="859"/>
    </location>
</feature>
<dbReference type="SUPFAM" id="SSF53098">
    <property type="entry name" value="Ribonuclease H-like"/>
    <property type="match status" value="1"/>
</dbReference>
<feature type="domain" description="CCHC-type" evidence="3">
    <location>
        <begin position="259"/>
        <end position="274"/>
    </location>
</feature>